<dbReference type="GO" id="GO:0005576">
    <property type="term" value="C:extracellular region"/>
    <property type="evidence" value="ECO:0007669"/>
    <property type="project" value="InterPro"/>
</dbReference>
<keyword evidence="1" id="KW-0719">Serine esterase</keyword>
<feature type="domain" description="CBM1" evidence="5">
    <location>
        <begin position="286"/>
        <end position="329"/>
    </location>
</feature>
<protein>
    <submittedName>
        <fullName evidence="6">Carbohydrate esterase family 1 and carbohydrate-binding module family 1 protein</fullName>
    </submittedName>
</protein>
<comment type="caution">
    <text evidence="6">The sequence shown here is derived from an EMBL/GenBank/DDBJ whole genome shotgun (WGS) entry which is preliminary data.</text>
</comment>
<dbReference type="AlphaFoldDB" id="A0AAD6YWH6"/>
<dbReference type="EMBL" id="JARIHO010000156">
    <property type="protein sequence ID" value="KAJ7300692.1"/>
    <property type="molecule type" value="Genomic_DNA"/>
</dbReference>
<evidence type="ECO:0000256" key="3">
    <source>
        <dbReference type="ARBA" id="ARBA00022801"/>
    </source>
</evidence>
<keyword evidence="2 4" id="KW-0732">Signal</keyword>
<evidence type="ECO:0000256" key="1">
    <source>
        <dbReference type="ARBA" id="ARBA00022487"/>
    </source>
</evidence>
<dbReference type="InterPro" id="IPR000254">
    <property type="entry name" value="CBD"/>
</dbReference>
<keyword evidence="7" id="KW-1185">Reference proteome</keyword>
<dbReference type="InterPro" id="IPR010126">
    <property type="entry name" value="Esterase_phb"/>
</dbReference>
<name>A0AAD6YWH6_9AGAR</name>
<dbReference type="GO" id="GO:0052689">
    <property type="term" value="F:carboxylic ester hydrolase activity"/>
    <property type="evidence" value="ECO:0007669"/>
    <property type="project" value="UniProtKB-KW"/>
</dbReference>
<dbReference type="SUPFAM" id="SSF53474">
    <property type="entry name" value="alpha/beta-Hydrolases"/>
    <property type="match status" value="1"/>
</dbReference>
<dbReference type="InterPro" id="IPR035971">
    <property type="entry name" value="CBD_sf"/>
</dbReference>
<accession>A0AAD6YWH6</accession>
<dbReference type="PROSITE" id="PS51164">
    <property type="entry name" value="CBM1_2"/>
    <property type="match status" value="1"/>
</dbReference>
<reference evidence="6" key="1">
    <citation type="submission" date="2023-03" db="EMBL/GenBank/DDBJ databases">
        <title>Massive genome expansion in bonnet fungi (Mycena s.s.) driven by repeated elements and novel gene families across ecological guilds.</title>
        <authorList>
            <consortium name="Lawrence Berkeley National Laboratory"/>
            <person name="Harder C.B."/>
            <person name="Miyauchi S."/>
            <person name="Viragh M."/>
            <person name="Kuo A."/>
            <person name="Thoen E."/>
            <person name="Andreopoulos B."/>
            <person name="Lu D."/>
            <person name="Skrede I."/>
            <person name="Drula E."/>
            <person name="Henrissat B."/>
            <person name="Morin E."/>
            <person name="Kohler A."/>
            <person name="Barry K."/>
            <person name="LaButti K."/>
            <person name="Morin E."/>
            <person name="Salamov A."/>
            <person name="Lipzen A."/>
            <person name="Mereny Z."/>
            <person name="Hegedus B."/>
            <person name="Baldrian P."/>
            <person name="Stursova M."/>
            <person name="Weitz H."/>
            <person name="Taylor A."/>
            <person name="Grigoriev I.V."/>
            <person name="Nagy L.G."/>
            <person name="Martin F."/>
            <person name="Kauserud H."/>
        </authorList>
    </citation>
    <scope>NUCLEOTIDE SEQUENCE</scope>
    <source>
        <strain evidence="6">CBHHK002</strain>
    </source>
</reference>
<proteinExistence type="predicted"/>
<dbReference type="Pfam" id="PF10503">
    <property type="entry name" value="Esterase_PHB"/>
    <property type="match status" value="1"/>
</dbReference>
<dbReference type="SUPFAM" id="SSF57180">
    <property type="entry name" value="Cellulose-binding domain"/>
    <property type="match status" value="1"/>
</dbReference>
<dbReference type="GO" id="GO:0030248">
    <property type="term" value="F:cellulose binding"/>
    <property type="evidence" value="ECO:0007669"/>
    <property type="project" value="InterPro"/>
</dbReference>
<dbReference type="SMART" id="SM00236">
    <property type="entry name" value="fCBD"/>
    <property type="match status" value="1"/>
</dbReference>
<organism evidence="6 7">
    <name type="scientific">Mycena albidolilacea</name>
    <dbReference type="NCBI Taxonomy" id="1033008"/>
    <lineage>
        <taxon>Eukaryota</taxon>
        <taxon>Fungi</taxon>
        <taxon>Dikarya</taxon>
        <taxon>Basidiomycota</taxon>
        <taxon>Agaricomycotina</taxon>
        <taxon>Agaricomycetes</taxon>
        <taxon>Agaricomycetidae</taxon>
        <taxon>Agaricales</taxon>
        <taxon>Marasmiineae</taxon>
        <taxon>Mycenaceae</taxon>
        <taxon>Mycena</taxon>
    </lineage>
</organism>
<evidence type="ECO:0000313" key="6">
    <source>
        <dbReference type="EMBL" id="KAJ7300692.1"/>
    </source>
</evidence>
<evidence type="ECO:0000259" key="5">
    <source>
        <dbReference type="PROSITE" id="PS51164"/>
    </source>
</evidence>
<dbReference type="PANTHER" id="PTHR43037">
    <property type="entry name" value="UNNAMED PRODUCT-RELATED"/>
    <property type="match status" value="1"/>
</dbReference>
<evidence type="ECO:0000313" key="7">
    <source>
        <dbReference type="Proteomes" id="UP001218218"/>
    </source>
</evidence>
<keyword evidence="3" id="KW-0378">Hydrolase</keyword>
<dbReference type="Proteomes" id="UP001218218">
    <property type="component" value="Unassembled WGS sequence"/>
</dbReference>
<sequence>MAHLDRAHSNLAFSLWLGLVAGLTSTLQEVTDFGGVNPTKVGMFVYVPANVTANPETVFAIHECNSTAQAYFASTPYAEFADTYGFIVVYPNSPNADTCWDITSPATLSHDGGGDSKGIASMVDYVISTYSVDPTRVFVTGTASGGMMTNVLCRAATAYSGAAAGCFVSTSTEFGSFCLEDGSLMDGTYWGPIARAMYPGYNGTYPAMQIWYGESNAFTEFWTIYSFESLSEWSGIFGYEATESNPEIQQFPGTRGYQKSIYGPLLQGVFAYDEVDPVPIHGDEDMAWFGIGQCGGIGWTGGTVCVAPYTCAVANPYREDGYSYYSNVLWIQL</sequence>
<feature type="chain" id="PRO_5042291657" evidence="4">
    <location>
        <begin position="27"/>
        <end position="333"/>
    </location>
</feature>
<dbReference type="InterPro" id="IPR029058">
    <property type="entry name" value="AB_hydrolase_fold"/>
</dbReference>
<gene>
    <name evidence="6" type="ORF">DFH08DRAFT_919234</name>
</gene>
<dbReference type="PANTHER" id="PTHR43037:SF5">
    <property type="entry name" value="FERULOYL ESTERASE"/>
    <property type="match status" value="1"/>
</dbReference>
<dbReference type="Pfam" id="PF00734">
    <property type="entry name" value="CBM_1"/>
    <property type="match status" value="1"/>
</dbReference>
<dbReference type="Gene3D" id="3.40.50.1820">
    <property type="entry name" value="alpha/beta hydrolase"/>
    <property type="match status" value="1"/>
</dbReference>
<dbReference type="InterPro" id="IPR050955">
    <property type="entry name" value="Plant_Biomass_Hydrol_Est"/>
</dbReference>
<evidence type="ECO:0000256" key="4">
    <source>
        <dbReference type="SAM" id="SignalP"/>
    </source>
</evidence>
<feature type="signal peptide" evidence="4">
    <location>
        <begin position="1"/>
        <end position="26"/>
    </location>
</feature>
<dbReference type="GO" id="GO:0005975">
    <property type="term" value="P:carbohydrate metabolic process"/>
    <property type="evidence" value="ECO:0007669"/>
    <property type="project" value="InterPro"/>
</dbReference>
<evidence type="ECO:0000256" key="2">
    <source>
        <dbReference type="ARBA" id="ARBA00022729"/>
    </source>
</evidence>